<accession>A0A3P3WFR5</accession>
<dbReference type="EMBL" id="RQVR01000008">
    <property type="protein sequence ID" value="RRJ91393.1"/>
    <property type="molecule type" value="Genomic_DNA"/>
</dbReference>
<dbReference type="Proteomes" id="UP000271937">
    <property type="component" value="Unassembled WGS sequence"/>
</dbReference>
<evidence type="ECO:0000313" key="2">
    <source>
        <dbReference type="EMBL" id="RRJ91393.1"/>
    </source>
</evidence>
<evidence type="ECO:0000256" key="1">
    <source>
        <dbReference type="SAM" id="Phobius"/>
    </source>
</evidence>
<keyword evidence="1" id="KW-0812">Transmembrane</keyword>
<keyword evidence="3" id="KW-1185">Reference proteome</keyword>
<name>A0A3P3WFR5_9FLAO</name>
<dbReference type="AlphaFoldDB" id="A0A3P3WFR5"/>
<reference evidence="2 3" key="1">
    <citation type="submission" date="2018-11" db="EMBL/GenBank/DDBJ databases">
        <title>Flavobacterium sp. nov., YIM 102600 draft genome.</title>
        <authorList>
            <person name="Li G."/>
            <person name="Jiang Y."/>
        </authorList>
    </citation>
    <scope>NUCLEOTIDE SEQUENCE [LARGE SCALE GENOMIC DNA]</scope>
    <source>
        <strain evidence="2 3">YIM 102600</strain>
    </source>
</reference>
<gene>
    <name evidence="2" type="ORF">EG849_08340</name>
</gene>
<evidence type="ECO:0000313" key="3">
    <source>
        <dbReference type="Proteomes" id="UP000271937"/>
    </source>
</evidence>
<feature type="transmembrane region" description="Helical" evidence="1">
    <location>
        <begin position="27"/>
        <end position="46"/>
    </location>
</feature>
<sequence length="64" mass="7283">MKKLFIPIMIIAIGVALYEQSKSSPNIYIMIVAIVLFMYGMMRLTAKVPSKNEENSEEDDNERG</sequence>
<protein>
    <submittedName>
        <fullName evidence="2">Uncharacterized protein</fullName>
    </submittedName>
</protein>
<dbReference type="RefSeq" id="WP_125012627.1">
    <property type="nucleotide sequence ID" value="NZ_RQVR01000008.1"/>
</dbReference>
<dbReference type="OrthoDB" id="1449506at2"/>
<comment type="caution">
    <text evidence="2">The sequence shown here is derived from an EMBL/GenBank/DDBJ whole genome shotgun (WGS) entry which is preliminary data.</text>
</comment>
<keyword evidence="1" id="KW-1133">Transmembrane helix</keyword>
<keyword evidence="1" id="KW-0472">Membrane</keyword>
<organism evidence="2 3">
    <name type="scientific">Flavobacterium macacae</name>
    <dbReference type="NCBI Taxonomy" id="2488993"/>
    <lineage>
        <taxon>Bacteria</taxon>
        <taxon>Pseudomonadati</taxon>
        <taxon>Bacteroidota</taxon>
        <taxon>Flavobacteriia</taxon>
        <taxon>Flavobacteriales</taxon>
        <taxon>Flavobacteriaceae</taxon>
        <taxon>Flavobacterium</taxon>
    </lineage>
</organism>
<proteinExistence type="predicted"/>